<dbReference type="AlphaFoldDB" id="A0A9N9MYJ4"/>
<sequence>MKKCAISKENALKDMVQVKKLRFKDLEKNNEQISATYARSKSPSNKNNAQSASFYKKKLAVETINIELPYHFGGDRAVHKIYQNKIKPKTSSTEIRKPVVKNTNSKSVVEPKKETIIINNAKSEISLNKVVKPKTIISQVKKKKPYNDGKIINVLANINKKLEKMQETYLKKPKITYKNVNDCFTQYGDTELIYENPVAVVVPKIQEGISKLPKFEDTVRQIDRHLENIFKLKSSSNDIQRKISKNQTSYEEFVGEGFDEMLEIRQNKMSSEEILKKQRRNKKQKLRTIQRDIEQVEEFYDKLSEITHDECPEIPSLNKPSEKRKSGPPSGIIDFIEEPGLEGSINKSSFLSKEFVQFVEGPIPRQQPMIKIFSENPKLIWKKDKGSKDCSVESVTKMIDALKFTLENSIYDPVT</sequence>
<protein>
    <submittedName>
        <fullName evidence="3">Uncharacterized protein</fullName>
    </submittedName>
</protein>
<keyword evidence="4" id="KW-1185">Reference proteome</keyword>
<dbReference type="Proteomes" id="UP001152799">
    <property type="component" value="Chromosome 8"/>
</dbReference>
<evidence type="ECO:0000256" key="2">
    <source>
        <dbReference type="SAM" id="MobiDB-lite"/>
    </source>
</evidence>
<evidence type="ECO:0000313" key="3">
    <source>
        <dbReference type="EMBL" id="CAG9773041.1"/>
    </source>
</evidence>
<feature type="region of interest" description="Disordered" evidence="2">
    <location>
        <begin position="311"/>
        <end position="332"/>
    </location>
</feature>
<keyword evidence="1" id="KW-0175">Coiled coil</keyword>
<dbReference type="EMBL" id="OU892284">
    <property type="protein sequence ID" value="CAG9773041.1"/>
    <property type="molecule type" value="Genomic_DNA"/>
</dbReference>
<name>A0A9N9MYJ4_9CUCU</name>
<feature type="coiled-coil region" evidence="1">
    <location>
        <begin position="272"/>
        <end position="299"/>
    </location>
</feature>
<dbReference type="OrthoDB" id="6718962at2759"/>
<reference evidence="3" key="1">
    <citation type="submission" date="2022-01" db="EMBL/GenBank/DDBJ databases">
        <authorList>
            <person name="King R."/>
        </authorList>
    </citation>
    <scope>NUCLEOTIDE SEQUENCE</scope>
</reference>
<accession>A0A9N9MYJ4</accession>
<gene>
    <name evidence="3" type="ORF">CEUTPL_LOCUS13442</name>
</gene>
<proteinExistence type="predicted"/>
<evidence type="ECO:0000256" key="1">
    <source>
        <dbReference type="SAM" id="Coils"/>
    </source>
</evidence>
<evidence type="ECO:0000313" key="4">
    <source>
        <dbReference type="Proteomes" id="UP001152799"/>
    </source>
</evidence>
<organism evidence="3 4">
    <name type="scientific">Ceutorhynchus assimilis</name>
    <name type="common">cabbage seed weevil</name>
    <dbReference type="NCBI Taxonomy" id="467358"/>
    <lineage>
        <taxon>Eukaryota</taxon>
        <taxon>Metazoa</taxon>
        <taxon>Ecdysozoa</taxon>
        <taxon>Arthropoda</taxon>
        <taxon>Hexapoda</taxon>
        <taxon>Insecta</taxon>
        <taxon>Pterygota</taxon>
        <taxon>Neoptera</taxon>
        <taxon>Endopterygota</taxon>
        <taxon>Coleoptera</taxon>
        <taxon>Polyphaga</taxon>
        <taxon>Cucujiformia</taxon>
        <taxon>Curculionidae</taxon>
        <taxon>Ceutorhynchinae</taxon>
        <taxon>Ceutorhynchus</taxon>
    </lineage>
</organism>